<dbReference type="SUPFAM" id="SSF46561">
    <property type="entry name" value="Ribosomal protein L29 (L29p)"/>
    <property type="match status" value="1"/>
</dbReference>
<protein>
    <submittedName>
        <fullName evidence="1">Ribosomal protein L29</fullName>
    </submittedName>
</protein>
<dbReference type="EMBL" id="MF101444">
    <property type="protein sequence ID" value="ARW66876.1"/>
    <property type="molecule type" value="Genomic_DNA"/>
</dbReference>
<keyword evidence="1" id="KW-0934">Plastid</keyword>
<dbReference type="RefSeq" id="YP_009397690.1">
    <property type="nucleotide sequence ID" value="NC_035288.1"/>
</dbReference>
<name>A0A1Z1MLR6_9FLOR</name>
<dbReference type="AlphaFoldDB" id="A0A1Z1MLR6"/>
<accession>A0A1Z1MLR6</accession>
<dbReference type="Gene3D" id="1.10.287.310">
    <property type="match status" value="1"/>
</dbReference>
<keyword evidence="1" id="KW-0150">Chloroplast</keyword>
<sequence length="51" mass="6098">MTIQEQVKQLKKELVILRIDKITKQNSKHYKVKQIQNKISQILSINHNQNN</sequence>
<reference evidence="1" key="1">
    <citation type="journal article" date="2017" name="J. Phycol.">
        <title>Analysis of chloroplast genomes and a supermatrix inform reclassification of the Rhodomelaceae (Rhodophyta).</title>
        <authorList>
            <person name="Diaz-Tapia P."/>
            <person name="Maggs C.A."/>
            <person name="West J.A."/>
            <person name="Verbruggen H."/>
        </authorList>
    </citation>
    <scope>NUCLEOTIDE SEQUENCE</scope>
    <source>
        <strain evidence="1">PD1107</strain>
    </source>
</reference>
<dbReference type="GO" id="GO:0003735">
    <property type="term" value="F:structural constituent of ribosome"/>
    <property type="evidence" value="ECO:0007669"/>
    <property type="project" value="InterPro"/>
</dbReference>
<keyword evidence="1" id="KW-0689">Ribosomal protein</keyword>
<dbReference type="GO" id="GO:0006412">
    <property type="term" value="P:translation"/>
    <property type="evidence" value="ECO:0007669"/>
    <property type="project" value="InterPro"/>
</dbReference>
<evidence type="ECO:0000313" key="1">
    <source>
        <dbReference type="EMBL" id="ARW66876.1"/>
    </source>
</evidence>
<proteinExistence type="predicted"/>
<organism evidence="1">
    <name type="scientific">Dipterosiphonia australica</name>
    <dbReference type="NCBI Taxonomy" id="2007208"/>
    <lineage>
        <taxon>Eukaryota</taxon>
        <taxon>Rhodophyta</taxon>
        <taxon>Florideophyceae</taxon>
        <taxon>Rhodymeniophycidae</taxon>
        <taxon>Ceramiales</taxon>
        <taxon>Rhodomelaceae</taxon>
        <taxon>Herposiphonieae</taxon>
        <taxon>Dipterosiphonia</taxon>
    </lineage>
</organism>
<dbReference type="InterPro" id="IPR036049">
    <property type="entry name" value="Ribosomal_uL29_sf"/>
</dbReference>
<dbReference type="GO" id="GO:0005840">
    <property type="term" value="C:ribosome"/>
    <property type="evidence" value="ECO:0007669"/>
    <property type="project" value="UniProtKB-KW"/>
</dbReference>
<keyword evidence="1" id="KW-0687">Ribonucleoprotein</keyword>
<gene>
    <name evidence="1" type="primary">rpl29</name>
</gene>
<geneLocation type="chloroplast" evidence="1"/>
<dbReference type="GeneID" id="33360091"/>